<dbReference type="InterPro" id="IPR050177">
    <property type="entry name" value="Lipid_A_modif_metabolic_enz"/>
</dbReference>
<dbReference type="Pfam" id="PF01370">
    <property type="entry name" value="Epimerase"/>
    <property type="match status" value="1"/>
</dbReference>
<dbReference type="Proteomes" id="UP000317496">
    <property type="component" value="Chromosome"/>
</dbReference>
<feature type="domain" description="NAD-dependent epimerase/dehydratase" evidence="1">
    <location>
        <begin position="13"/>
        <end position="255"/>
    </location>
</feature>
<sequence length="331" mass="35669">MTMGYSIKDAVYVITGGASLIGSHIADLLLEGGAKEIRLLDNFSLGTPETIAHLLDNPRIKLIRGDILRLNELIDVMQGVDGVFSLAGFLTLPMSQNPSLGIAVNTIGMVNTLEACRIAKVRRIIFSSSVSTYGNSTADVITEDVPFSAAGLQPASILYSTSKLMGEGLCAQYARTYGIQFNALRFSSVYGERQHWRAVNAVFIAQTCEKVRAGEAPVIIGDGSEVHDYVYVTDVAAACIDAMTSDSHGHVLNICTGVDTTLKQVVEIVLDAYGAEQLKPVYQEDKRAVKSAATDKLNFSRAKAETEIGWTPKVSADAGIRRYIAWANARA</sequence>
<dbReference type="EMBL" id="CP041636">
    <property type="protein sequence ID" value="QDO97543.1"/>
    <property type="molecule type" value="Genomic_DNA"/>
</dbReference>
<dbReference type="SUPFAM" id="SSF51735">
    <property type="entry name" value="NAD(P)-binding Rossmann-fold domains"/>
    <property type="match status" value="1"/>
</dbReference>
<name>A0A516H176_9PROT</name>
<dbReference type="OrthoDB" id="9801785at2"/>
<dbReference type="Gene3D" id="3.40.50.720">
    <property type="entry name" value="NAD(P)-binding Rossmann-like Domain"/>
    <property type="match status" value="1"/>
</dbReference>
<organism evidence="2 3">
    <name type="scientific">Ferrovibrio terrae</name>
    <dbReference type="NCBI Taxonomy" id="2594003"/>
    <lineage>
        <taxon>Bacteria</taxon>
        <taxon>Pseudomonadati</taxon>
        <taxon>Pseudomonadota</taxon>
        <taxon>Alphaproteobacteria</taxon>
        <taxon>Rhodospirillales</taxon>
        <taxon>Rhodospirillaceae</taxon>
        <taxon>Ferrovibrio</taxon>
    </lineage>
</organism>
<dbReference type="Gene3D" id="3.90.25.10">
    <property type="entry name" value="UDP-galactose 4-epimerase, domain 1"/>
    <property type="match status" value="1"/>
</dbReference>
<proteinExistence type="predicted"/>
<accession>A0A516H176</accession>
<evidence type="ECO:0000313" key="3">
    <source>
        <dbReference type="Proteomes" id="UP000317496"/>
    </source>
</evidence>
<dbReference type="AlphaFoldDB" id="A0A516H176"/>
<protein>
    <submittedName>
        <fullName evidence="2">NAD-dependent epimerase/dehydratase family protein</fullName>
    </submittedName>
</protein>
<evidence type="ECO:0000313" key="2">
    <source>
        <dbReference type="EMBL" id="QDO97543.1"/>
    </source>
</evidence>
<keyword evidence="3" id="KW-1185">Reference proteome</keyword>
<dbReference type="InterPro" id="IPR001509">
    <property type="entry name" value="Epimerase_deHydtase"/>
</dbReference>
<gene>
    <name evidence="2" type="ORF">FNB15_09800</name>
</gene>
<dbReference type="KEGG" id="fer:FNB15_09800"/>
<dbReference type="PANTHER" id="PTHR43245:SF53">
    <property type="entry name" value="EPIMERASE-RELATED"/>
    <property type="match status" value="1"/>
</dbReference>
<reference evidence="2 3" key="1">
    <citation type="submission" date="2019-07" db="EMBL/GenBank/DDBJ databases">
        <title>Genome sequencing for Ferrovibrio sp. K5.</title>
        <authorList>
            <person name="Park S.-J."/>
        </authorList>
    </citation>
    <scope>NUCLEOTIDE SEQUENCE [LARGE SCALE GENOMIC DNA]</scope>
    <source>
        <strain evidence="2 3">K5</strain>
    </source>
</reference>
<dbReference type="InterPro" id="IPR036291">
    <property type="entry name" value="NAD(P)-bd_dom_sf"/>
</dbReference>
<dbReference type="PANTHER" id="PTHR43245">
    <property type="entry name" value="BIFUNCTIONAL POLYMYXIN RESISTANCE PROTEIN ARNA"/>
    <property type="match status" value="1"/>
</dbReference>
<evidence type="ECO:0000259" key="1">
    <source>
        <dbReference type="Pfam" id="PF01370"/>
    </source>
</evidence>